<accession>A0A0W0FAW4</accession>
<proteinExistence type="predicted"/>
<protein>
    <submittedName>
        <fullName evidence="2">Uncharacterized protein</fullName>
    </submittedName>
</protein>
<organism evidence="2 3">
    <name type="scientific">Moniliophthora roreri</name>
    <name type="common">Frosty pod rot fungus</name>
    <name type="synonym">Monilia roreri</name>
    <dbReference type="NCBI Taxonomy" id="221103"/>
    <lineage>
        <taxon>Eukaryota</taxon>
        <taxon>Fungi</taxon>
        <taxon>Dikarya</taxon>
        <taxon>Basidiomycota</taxon>
        <taxon>Agaricomycotina</taxon>
        <taxon>Agaricomycetes</taxon>
        <taxon>Agaricomycetidae</taxon>
        <taxon>Agaricales</taxon>
        <taxon>Marasmiineae</taxon>
        <taxon>Marasmiaceae</taxon>
        <taxon>Moniliophthora</taxon>
    </lineage>
</organism>
<evidence type="ECO:0000256" key="1">
    <source>
        <dbReference type="SAM" id="MobiDB-lite"/>
    </source>
</evidence>
<feature type="region of interest" description="Disordered" evidence="1">
    <location>
        <begin position="146"/>
        <end position="244"/>
    </location>
</feature>
<dbReference type="AlphaFoldDB" id="A0A0W0FAW4"/>
<dbReference type="Proteomes" id="UP000054988">
    <property type="component" value="Unassembled WGS sequence"/>
</dbReference>
<feature type="compositionally biased region" description="Low complexity" evidence="1">
    <location>
        <begin position="113"/>
        <end position="122"/>
    </location>
</feature>
<reference evidence="2 3" key="1">
    <citation type="submission" date="2015-12" db="EMBL/GenBank/DDBJ databases">
        <title>Draft genome sequence of Moniliophthora roreri, the causal agent of frosty pod rot of cacao.</title>
        <authorList>
            <person name="Aime M.C."/>
            <person name="Diaz-Valderrama J.R."/>
            <person name="Kijpornyongpan T."/>
            <person name="Phillips-Mora W."/>
        </authorList>
    </citation>
    <scope>NUCLEOTIDE SEQUENCE [LARGE SCALE GENOMIC DNA]</scope>
    <source>
        <strain evidence="2 3">MCA 2952</strain>
    </source>
</reference>
<evidence type="ECO:0000313" key="2">
    <source>
        <dbReference type="EMBL" id="KTB33448.1"/>
    </source>
</evidence>
<sequence length="361" mass="38730">MQAYRLALVRRFGPSSIQFRAHSASATPRKADSWGDVVIPSRHEVREKQRLAFSDFVAGAKPKTLSNNAESRNNEFHASPTPQQPILKWSPRPRIDPQPAKPSTTQLDLNDLPPSTSASAAPEAGMQPNVWDNAVSKLPGRKASYFEGSSWTPSGHVVERAKGPQRSPRAGGQTRGGPNRIGQMRAEGRPSRGGRASGSAGRGRGIRERGGKRAGGRKRKDDDWEDDEAINLDEPEPDFGTSVSPMHLLQPSIIGPLPVAGGKNLLGVPATQAAAVVAGSGTSLSEFVRDASPRRILRRYGGDYSHCTLKTSKTAVKDLTSLQLARLALGKRPDVEFTKRGVAAGIIKSTTSSTKPTVQTN</sequence>
<dbReference type="EMBL" id="LATX01002176">
    <property type="protein sequence ID" value="KTB33448.1"/>
    <property type="molecule type" value="Genomic_DNA"/>
</dbReference>
<comment type="caution">
    <text evidence="2">The sequence shown here is derived from an EMBL/GenBank/DDBJ whole genome shotgun (WGS) entry which is preliminary data.</text>
</comment>
<feature type="compositionally biased region" description="Acidic residues" evidence="1">
    <location>
        <begin position="223"/>
        <end position="237"/>
    </location>
</feature>
<name>A0A0W0FAW4_MONRR</name>
<feature type="region of interest" description="Disordered" evidence="1">
    <location>
        <begin position="64"/>
        <end position="131"/>
    </location>
</feature>
<gene>
    <name evidence="2" type="ORF">WG66_14066</name>
</gene>
<evidence type="ECO:0000313" key="3">
    <source>
        <dbReference type="Proteomes" id="UP000054988"/>
    </source>
</evidence>